<dbReference type="Gene3D" id="2.130.10.10">
    <property type="entry name" value="YVTN repeat-like/Quinoprotein amine dehydrogenase"/>
    <property type="match status" value="1"/>
</dbReference>
<comment type="caution">
    <text evidence="13">The sequence shown here is derived from an EMBL/GenBank/DDBJ whole genome shotgun (WGS) entry which is preliminary data.</text>
</comment>
<dbReference type="PROSITE" id="PS00678">
    <property type="entry name" value="WD_REPEATS_1"/>
    <property type="match status" value="2"/>
</dbReference>
<dbReference type="InterPro" id="IPR013890">
    <property type="entry name" value="Tscrpt_rep_Tup1_N"/>
</dbReference>
<dbReference type="Pfam" id="PF00400">
    <property type="entry name" value="WD40"/>
    <property type="match status" value="7"/>
</dbReference>
<feature type="repeat" description="WD" evidence="9">
    <location>
        <begin position="459"/>
        <end position="500"/>
    </location>
</feature>
<evidence type="ECO:0000256" key="2">
    <source>
        <dbReference type="ARBA" id="ARBA00022491"/>
    </source>
</evidence>
<protein>
    <submittedName>
        <fullName evidence="13">40S ribosomal protein S22</fullName>
    </submittedName>
</protein>
<dbReference type="AlphaFoldDB" id="A0AAN7DKJ6"/>
<evidence type="ECO:0000313" key="14">
    <source>
        <dbReference type="Proteomes" id="UP001304243"/>
    </source>
</evidence>
<feature type="domain" description="Transcriptional repressor Tup1 N-terminal" evidence="12">
    <location>
        <begin position="16"/>
        <end position="91"/>
    </location>
</feature>
<dbReference type="InterPro" id="IPR036322">
    <property type="entry name" value="WD40_repeat_dom_sf"/>
</dbReference>
<gene>
    <name evidence="13" type="primary">RPS22_2</name>
    <name evidence="13" type="ORF">ATC70_011315</name>
</gene>
<dbReference type="SUPFAM" id="SSF50978">
    <property type="entry name" value="WD40 repeat-like"/>
    <property type="match status" value="1"/>
</dbReference>
<dbReference type="FunFam" id="2.130.10.10:FF:000503">
    <property type="entry name" value="Glucose repression regulatory protein TUP1"/>
    <property type="match status" value="1"/>
</dbReference>
<dbReference type="Proteomes" id="UP001304243">
    <property type="component" value="Unassembled WGS sequence"/>
</dbReference>
<proteinExistence type="inferred from homology"/>
<sequence length="685" mass="75014">MSVYNHRPMVPAPQSRVVEMLDSIRGEFDQLAQELYVCKSQRDDFEHKMNQQISEMNSFQQSLLELERTQQSQKKHYEDEIARLRQQIESRGGHPGMPLSGHPQQPPHPQQQQQQQQQQQPPHPQQQQQSHQPPPPNIGPGSNYFGGIMNAHGNQGPPGLVAPPQMAEQSPNGPQQVPPPQHGYNPSSQPPPPSAVANSSAGAYMNGGSNAPPPPLQQQPPNAGYGQSPNRGIPTPPASAHPQQQQRQQQQQEWGNGYGGNYPNRPGSSAGPPPPQQQPSQDSPNMKRKSTSSVPTPPQTVNTAMVPRGAGAPPNNKIASPSTTNAQQQGGLADVDPESVPANMKVEGQDWFALFNPKTSRQLKVDLVHTLDHPSVVCCVKFSADGRYLAAGCNRATFIYDVATSQRVAVLQDDNIKIEGDLYIRSVCFSPDGNYLATGAEDMQIRIWDIQKKRIRNILVGHQQDIYSLDFSRDGRMIASGSGDCTARIWSMADGKCLHVLRITDHDQKDPGVTSVAFSPDGRVIAAASLDKMVRIWDTQSGVLFERLEGHKDSVYSVAFMPDGKMLVSGSLDKTLKLWQLGTNEGRGMGMDRDRSKGPCKMTFSGHKDFVLSVGCTPDGRWVVSGSKDRGVQFWDPRTGQTQFMLQGHKNSVISVAISPSGRPLFATGSGDNRARIWSYDPINA</sequence>
<evidence type="ECO:0000256" key="7">
    <source>
        <dbReference type="ARBA" id="ARBA00023242"/>
    </source>
</evidence>
<dbReference type="InterPro" id="IPR001680">
    <property type="entry name" value="WD40_rpt"/>
</dbReference>
<evidence type="ECO:0000256" key="5">
    <source>
        <dbReference type="ARBA" id="ARBA00023015"/>
    </source>
</evidence>
<keyword evidence="3 9" id="KW-0853">WD repeat</keyword>
<evidence type="ECO:0000256" key="9">
    <source>
        <dbReference type="PROSITE-ProRule" id="PRU00221"/>
    </source>
</evidence>
<evidence type="ECO:0000256" key="8">
    <source>
        <dbReference type="ARBA" id="ARBA00060760"/>
    </source>
</evidence>
<feature type="compositionally biased region" description="Polar residues" evidence="11">
    <location>
        <begin position="317"/>
        <end position="330"/>
    </location>
</feature>
<feature type="repeat" description="WD" evidence="9">
    <location>
        <begin position="548"/>
        <end position="589"/>
    </location>
</feature>
<dbReference type="SMART" id="SM00320">
    <property type="entry name" value="WD40"/>
    <property type="match status" value="7"/>
</dbReference>
<keyword evidence="10" id="KW-0175">Coiled coil</keyword>
<dbReference type="PROSITE" id="PS50082">
    <property type="entry name" value="WD_REPEATS_2"/>
    <property type="match status" value="6"/>
</dbReference>
<dbReference type="InterPro" id="IPR020472">
    <property type="entry name" value="WD40_PAC1"/>
</dbReference>
<keyword evidence="7" id="KW-0539">Nucleus</keyword>
<keyword evidence="4" id="KW-0677">Repeat</keyword>
<dbReference type="RefSeq" id="XP_064683011.1">
    <property type="nucleotide sequence ID" value="XM_064830509.1"/>
</dbReference>
<keyword evidence="13" id="KW-0687">Ribonucleoprotein</keyword>
<comment type="subcellular location">
    <subcellularLocation>
        <location evidence="1">Nucleus</location>
    </subcellularLocation>
</comment>
<evidence type="ECO:0000256" key="1">
    <source>
        <dbReference type="ARBA" id="ARBA00004123"/>
    </source>
</evidence>
<organism evidence="13 14">
    <name type="scientific">Mucor velutinosus</name>
    <dbReference type="NCBI Taxonomy" id="708070"/>
    <lineage>
        <taxon>Eukaryota</taxon>
        <taxon>Fungi</taxon>
        <taxon>Fungi incertae sedis</taxon>
        <taxon>Mucoromycota</taxon>
        <taxon>Mucoromycotina</taxon>
        <taxon>Mucoromycetes</taxon>
        <taxon>Mucorales</taxon>
        <taxon>Mucorineae</taxon>
        <taxon>Mucoraceae</taxon>
        <taxon>Mucor</taxon>
    </lineage>
</organism>
<dbReference type="InterPro" id="IPR015943">
    <property type="entry name" value="WD40/YVTN_repeat-like_dom_sf"/>
</dbReference>
<evidence type="ECO:0000256" key="4">
    <source>
        <dbReference type="ARBA" id="ARBA00022737"/>
    </source>
</evidence>
<feature type="coiled-coil region" evidence="10">
    <location>
        <begin position="49"/>
        <end position="87"/>
    </location>
</feature>
<feature type="region of interest" description="Disordered" evidence="11">
    <location>
        <begin position="90"/>
        <end position="338"/>
    </location>
</feature>
<feature type="repeat" description="WD" evidence="9">
    <location>
        <begin position="646"/>
        <end position="685"/>
    </location>
</feature>
<dbReference type="GO" id="GO:0005840">
    <property type="term" value="C:ribosome"/>
    <property type="evidence" value="ECO:0007669"/>
    <property type="project" value="UniProtKB-KW"/>
</dbReference>
<dbReference type="PROSITE" id="PS50294">
    <property type="entry name" value="WD_REPEATS_REGION"/>
    <property type="match status" value="6"/>
</dbReference>
<keyword evidence="14" id="KW-1185">Reference proteome</keyword>
<dbReference type="PRINTS" id="PR00320">
    <property type="entry name" value="GPROTEINBRPT"/>
</dbReference>
<dbReference type="Gene3D" id="1.20.5.340">
    <property type="match status" value="1"/>
</dbReference>
<reference evidence="13 14" key="1">
    <citation type="submission" date="2022-11" db="EMBL/GenBank/DDBJ databases">
        <title>Mucor velutinosus strain NIH1002 WGS.</title>
        <authorList>
            <person name="Subramanian P."/>
            <person name="Mullikin J.C."/>
            <person name="Segre J.A."/>
            <person name="Zelazny A.M."/>
        </authorList>
    </citation>
    <scope>NUCLEOTIDE SEQUENCE [LARGE SCALE GENOMIC DNA]</scope>
    <source>
        <strain evidence="13 14">NIH1002</strain>
    </source>
</reference>
<feature type="repeat" description="WD" evidence="9">
    <location>
        <begin position="604"/>
        <end position="645"/>
    </location>
</feature>
<evidence type="ECO:0000256" key="11">
    <source>
        <dbReference type="SAM" id="MobiDB-lite"/>
    </source>
</evidence>
<evidence type="ECO:0000256" key="6">
    <source>
        <dbReference type="ARBA" id="ARBA00023163"/>
    </source>
</evidence>
<dbReference type="PANTHER" id="PTHR22847">
    <property type="entry name" value="WD40 REPEAT PROTEIN"/>
    <property type="match status" value="1"/>
</dbReference>
<keyword evidence="13" id="KW-0689">Ribosomal protein</keyword>
<evidence type="ECO:0000256" key="3">
    <source>
        <dbReference type="ARBA" id="ARBA00022574"/>
    </source>
</evidence>
<dbReference type="GO" id="GO:0005634">
    <property type="term" value="C:nucleus"/>
    <property type="evidence" value="ECO:0007669"/>
    <property type="project" value="UniProtKB-SubCell"/>
</dbReference>
<dbReference type="GeneID" id="89955001"/>
<feature type="repeat" description="WD" evidence="9">
    <location>
        <begin position="513"/>
        <end position="547"/>
    </location>
</feature>
<name>A0AAN7DKJ6_9FUNG</name>
<feature type="compositionally biased region" description="Low complexity" evidence="11">
    <location>
        <begin position="243"/>
        <end position="252"/>
    </location>
</feature>
<keyword evidence="2" id="KW-0678">Repressor</keyword>
<dbReference type="EMBL" id="JASEJX010000014">
    <property type="protein sequence ID" value="KAK4516345.1"/>
    <property type="molecule type" value="Genomic_DNA"/>
</dbReference>
<dbReference type="InterPro" id="IPR019775">
    <property type="entry name" value="WD40_repeat_CS"/>
</dbReference>
<evidence type="ECO:0000259" key="12">
    <source>
        <dbReference type="Pfam" id="PF08581"/>
    </source>
</evidence>
<feature type="repeat" description="WD" evidence="9">
    <location>
        <begin position="424"/>
        <end position="458"/>
    </location>
</feature>
<accession>A0AAN7DKJ6</accession>
<feature type="compositionally biased region" description="Polar residues" evidence="11">
    <location>
        <begin position="291"/>
        <end position="303"/>
    </location>
</feature>
<comment type="similarity">
    <text evidence="8">Belongs to the WD repeat TUP1 family.</text>
</comment>
<evidence type="ECO:0000313" key="13">
    <source>
        <dbReference type="EMBL" id="KAK4516345.1"/>
    </source>
</evidence>
<dbReference type="Pfam" id="PF08581">
    <property type="entry name" value="Tup_N"/>
    <property type="match status" value="1"/>
</dbReference>
<feature type="compositionally biased region" description="Low complexity" evidence="11">
    <location>
        <begin position="110"/>
        <end position="131"/>
    </location>
</feature>
<keyword evidence="5" id="KW-0805">Transcription regulation</keyword>
<dbReference type="CDD" id="cd00200">
    <property type="entry name" value="WD40"/>
    <property type="match status" value="1"/>
</dbReference>
<dbReference type="PANTHER" id="PTHR22847:SF728">
    <property type="entry name" value="TRANSCRIPTIONAL REPRESSOR TUP11-RELATED"/>
    <property type="match status" value="1"/>
</dbReference>
<evidence type="ECO:0000256" key="10">
    <source>
        <dbReference type="SAM" id="Coils"/>
    </source>
</evidence>
<keyword evidence="6" id="KW-0804">Transcription</keyword>
<feature type="compositionally biased region" description="Low complexity" evidence="11">
    <location>
        <begin position="261"/>
        <end position="270"/>
    </location>
</feature>